<reference evidence="8 9" key="1">
    <citation type="submission" date="2016-06" db="EMBL/GenBank/DDBJ databases">
        <title>Genome sequence of endosymbiont of Candidatus Endolucinida thiodiazotropha.</title>
        <authorList>
            <person name="Poehlein A."/>
            <person name="Koenig S."/>
            <person name="Heiden S.E."/>
            <person name="Thuermer A."/>
            <person name="Voget S."/>
            <person name="Daniel R."/>
            <person name="Markert S."/>
            <person name="Gros O."/>
            <person name="Schweder T."/>
        </authorList>
    </citation>
    <scope>NUCLEOTIDE SEQUENCE [LARGE SCALE GENOMIC DNA]</scope>
    <source>
        <strain evidence="8 9">COS</strain>
    </source>
</reference>
<sequence length="98" mass="10716">MSERADNGTVKICVRCHVAGRVQGVFYRATTRHEARQLGIKGYAKNLHDGRVEVVACGSVEAIEALQSWLSKGPADARVTGVSCEAIDYRDYQSFTIA</sequence>
<proteinExistence type="inferred from homology"/>
<dbReference type="PANTHER" id="PTHR47268">
    <property type="entry name" value="ACYLPHOSPHATASE"/>
    <property type="match status" value="1"/>
</dbReference>
<dbReference type="NCBIfam" id="NF011022">
    <property type="entry name" value="PRK14451.1"/>
    <property type="match status" value="1"/>
</dbReference>
<evidence type="ECO:0000256" key="5">
    <source>
        <dbReference type="PROSITE-ProRule" id="PRU00520"/>
    </source>
</evidence>
<evidence type="ECO:0000313" key="9">
    <source>
        <dbReference type="Proteomes" id="UP000094769"/>
    </source>
</evidence>
<dbReference type="Proteomes" id="UP000094769">
    <property type="component" value="Unassembled WGS sequence"/>
</dbReference>
<dbReference type="InterPro" id="IPR020456">
    <property type="entry name" value="Acylphosphatase"/>
</dbReference>
<feature type="active site" evidence="5">
    <location>
        <position position="46"/>
    </location>
</feature>
<dbReference type="InterPro" id="IPR017968">
    <property type="entry name" value="Acylphosphatase_CS"/>
</dbReference>
<evidence type="ECO:0000313" key="8">
    <source>
        <dbReference type="EMBL" id="ODJ88982.1"/>
    </source>
</evidence>
<dbReference type="OrthoDB" id="5295388at2"/>
<dbReference type="PROSITE" id="PS51160">
    <property type="entry name" value="ACYLPHOSPHATASE_3"/>
    <property type="match status" value="1"/>
</dbReference>
<evidence type="ECO:0000259" key="7">
    <source>
        <dbReference type="PROSITE" id="PS51160"/>
    </source>
</evidence>
<dbReference type="AlphaFoldDB" id="A0A7Z0VNL2"/>
<dbReference type="NCBIfam" id="NF011000">
    <property type="entry name" value="PRK14426.1"/>
    <property type="match status" value="1"/>
</dbReference>
<dbReference type="Gene3D" id="3.30.70.100">
    <property type="match status" value="1"/>
</dbReference>
<dbReference type="PROSITE" id="PS00151">
    <property type="entry name" value="ACYLPHOSPHATASE_2"/>
    <property type="match status" value="1"/>
</dbReference>
<comment type="catalytic activity">
    <reaction evidence="4 5">
        <text>an acyl phosphate + H2O = a carboxylate + phosphate + H(+)</text>
        <dbReference type="Rhea" id="RHEA:14965"/>
        <dbReference type="ChEBI" id="CHEBI:15377"/>
        <dbReference type="ChEBI" id="CHEBI:15378"/>
        <dbReference type="ChEBI" id="CHEBI:29067"/>
        <dbReference type="ChEBI" id="CHEBI:43474"/>
        <dbReference type="ChEBI" id="CHEBI:59918"/>
        <dbReference type="EC" id="3.6.1.7"/>
    </reaction>
</comment>
<comment type="similarity">
    <text evidence="1 6">Belongs to the acylphosphatase family.</text>
</comment>
<dbReference type="GO" id="GO:0003998">
    <property type="term" value="F:acylphosphatase activity"/>
    <property type="evidence" value="ECO:0007669"/>
    <property type="project" value="UniProtKB-EC"/>
</dbReference>
<comment type="caution">
    <text evidence="8">The sequence shown here is derived from an EMBL/GenBank/DDBJ whole genome shotgun (WGS) entry which is preliminary data.</text>
</comment>
<evidence type="ECO:0000256" key="3">
    <source>
        <dbReference type="ARBA" id="ARBA00015991"/>
    </source>
</evidence>
<gene>
    <name evidence="8" type="primary">acyP</name>
    <name evidence="8" type="ORF">CODIS_05930</name>
</gene>
<dbReference type="Pfam" id="PF00708">
    <property type="entry name" value="Acylphosphatase"/>
    <property type="match status" value="1"/>
</dbReference>
<evidence type="ECO:0000256" key="4">
    <source>
        <dbReference type="ARBA" id="ARBA00047645"/>
    </source>
</evidence>
<dbReference type="InterPro" id="IPR001792">
    <property type="entry name" value="Acylphosphatase-like_dom"/>
</dbReference>
<name>A0A7Z0VNL2_9GAMM</name>
<protein>
    <recommendedName>
        <fullName evidence="3 5">acylphosphatase</fullName>
        <ecNumber evidence="2 5">3.6.1.7</ecNumber>
    </recommendedName>
</protein>
<feature type="domain" description="Acylphosphatase-like" evidence="7">
    <location>
        <begin position="13"/>
        <end position="98"/>
    </location>
</feature>
<accession>A0A7Z0VNL2</accession>
<organism evidence="8 9">
    <name type="scientific">Candidatus Thiodiazotropha endolucinida</name>
    <dbReference type="NCBI Taxonomy" id="1655433"/>
    <lineage>
        <taxon>Bacteria</taxon>
        <taxon>Pseudomonadati</taxon>
        <taxon>Pseudomonadota</taxon>
        <taxon>Gammaproteobacteria</taxon>
        <taxon>Chromatiales</taxon>
        <taxon>Sedimenticolaceae</taxon>
        <taxon>Candidatus Thiodiazotropha</taxon>
    </lineage>
</organism>
<dbReference type="InterPro" id="IPR036046">
    <property type="entry name" value="Acylphosphatase-like_dom_sf"/>
</dbReference>
<dbReference type="PANTHER" id="PTHR47268:SF4">
    <property type="entry name" value="ACYLPHOSPHATASE"/>
    <property type="match status" value="1"/>
</dbReference>
<evidence type="ECO:0000256" key="6">
    <source>
        <dbReference type="RuleBase" id="RU004168"/>
    </source>
</evidence>
<keyword evidence="5 8" id="KW-0378">Hydrolase</keyword>
<evidence type="ECO:0000256" key="2">
    <source>
        <dbReference type="ARBA" id="ARBA00012150"/>
    </source>
</evidence>
<dbReference type="EMBL" id="MARB01000003">
    <property type="protein sequence ID" value="ODJ88982.1"/>
    <property type="molecule type" value="Genomic_DNA"/>
</dbReference>
<dbReference type="SUPFAM" id="SSF54975">
    <property type="entry name" value="Acylphosphatase/BLUF domain-like"/>
    <property type="match status" value="1"/>
</dbReference>
<evidence type="ECO:0000256" key="1">
    <source>
        <dbReference type="ARBA" id="ARBA00005614"/>
    </source>
</evidence>
<feature type="active site" evidence="5">
    <location>
        <position position="28"/>
    </location>
</feature>
<dbReference type="EC" id="3.6.1.7" evidence="2 5"/>
<dbReference type="RefSeq" id="WP_069121229.1">
    <property type="nucleotide sequence ID" value="NZ_MARB01000003.1"/>
</dbReference>
<keyword evidence="9" id="KW-1185">Reference proteome</keyword>